<evidence type="ECO:0000256" key="3">
    <source>
        <dbReference type="ARBA" id="ARBA00023015"/>
    </source>
</evidence>
<dbReference type="PROSITE" id="PS50090">
    <property type="entry name" value="MYB_LIKE"/>
    <property type="match status" value="4"/>
</dbReference>
<organism evidence="10 11">
    <name type="scientific">Populus alba x Populus x berolinensis</name>
    <dbReference type="NCBI Taxonomy" id="444605"/>
    <lineage>
        <taxon>Eukaryota</taxon>
        <taxon>Viridiplantae</taxon>
        <taxon>Streptophyta</taxon>
        <taxon>Embryophyta</taxon>
        <taxon>Tracheophyta</taxon>
        <taxon>Spermatophyta</taxon>
        <taxon>Magnoliopsida</taxon>
        <taxon>eudicotyledons</taxon>
        <taxon>Gunneridae</taxon>
        <taxon>Pentapetalae</taxon>
        <taxon>rosids</taxon>
        <taxon>fabids</taxon>
        <taxon>Malpighiales</taxon>
        <taxon>Salicaceae</taxon>
        <taxon>Saliceae</taxon>
        <taxon>Populus</taxon>
    </lineage>
</organism>
<feature type="domain" description="HTH myb-type" evidence="9">
    <location>
        <begin position="313"/>
        <end position="367"/>
    </location>
</feature>
<dbReference type="Proteomes" id="UP001164929">
    <property type="component" value="Chromosome 17"/>
</dbReference>
<dbReference type="CDD" id="cd00167">
    <property type="entry name" value="SANT"/>
    <property type="match status" value="4"/>
</dbReference>
<proteinExistence type="predicted"/>
<dbReference type="InterPro" id="IPR009057">
    <property type="entry name" value="Homeodomain-like_sf"/>
</dbReference>
<dbReference type="SMART" id="SM00717">
    <property type="entry name" value="SANT"/>
    <property type="match status" value="4"/>
</dbReference>
<protein>
    <submittedName>
        <fullName evidence="10">Uncharacterized protein</fullName>
    </submittedName>
</protein>
<dbReference type="Gene3D" id="1.10.10.60">
    <property type="entry name" value="Homeodomain-like"/>
    <property type="match status" value="4"/>
</dbReference>
<dbReference type="GO" id="GO:0080090">
    <property type="term" value="P:regulation of primary metabolic process"/>
    <property type="evidence" value="ECO:0007669"/>
    <property type="project" value="UniProtKB-ARBA"/>
</dbReference>
<dbReference type="PANTHER" id="PTHR47999:SF24">
    <property type="entry name" value="TRANSCRIPTION FACTOR MYB90"/>
    <property type="match status" value="1"/>
</dbReference>
<feature type="domain" description="HTH myb-type" evidence="9">
    <location>
        <begin position="256"/>
        <end position="312"/>
    </location>
</feature>
<keyword evidence="7" id="KW-0539">Nucleus</keyword>
<dbReference type="AlphaFoldDB" id="A0AAD6LKC7"/>
<dbReference type="InterPro" id="IPR001005">
    <property type="entry name" value="SANT/Myb"/>
</dbReference>
<keyword evidence="3" id="KW-0805">Transcription regulation</keyword>
<keyword evidence="4" id="KW-0238">DNA-binding</keyword>
<evidence type="ECO:0000256" key="4">
    <source>
        <dbReference type="ARBA" id="ARBA00023125"/>
    </source>
</evidence>
<evidence type="ECO:0000313" key="11">
    <source>
        <dbReference type="Proteomes" id="UP001164929"/>
    </source>
</evidence>
<evidence type="ECO:0000256" key="6">
    <source>
        <dbReference type="ARBA" id="ARBA00023163"/>
    </source>
</evidence>
<feature type="domain" description="HTH myb-type" evidence="9">
    <location>
        <begin position="14"/>
        <end position="73"/>
    </location>
</feature>
<dbReference type="GO" id="GO:0005634">
    <property type="term" value="C:nucleus"/>
    <property type="evidence" value="ECO:0007669"/>
    <property type="project" value="UniProtKB-SubCell"/>
</dbReference>
<dbReference type="FunFam" id="1.10.10.60:FF:000218">
    <property type="entry name" value="Myb transcription factor"/>
    <property type="match status" value="1"/>
</dbReference>
<dbReference type="Pfam" id="PF00249">
    <property type="entry name" value="Myb_DNA-binding"/>
    <property type="match status" value="4"/>
</dbReference>
<keyword evidence="6" id="KW-0804">Transcription</keyword>
<dbReference type="InterPro" id="IPR017930">
    <property type="entry name" value="Myb_dom"/>
</dbReference>
<dbReference type="InterPro" id="IPR015495">
    <property type="entry name" value="Myb_TF_plants"/>
</dbReference>
<evidence type="ECO:0000256" key="2">
    <source>
        <dbReference type="ARBA" id="ARBA00022737"/>
    </source>
</evidence>
<comment type="subcellular location">
    <subcellularLocation>
        <location evidence="1">Nucleus</location>
    </subcellularLocation>
</comment>
<feature type="domain" description="Myb-like" evidence="8">
    <location>
        <begin position="256"/>
        <end position="308"/>
    </location>
</feature>
<feature type="domain" description="Myb-like" evidence="8">
    <location>
        <begin position="74"/>
        <end position="128"/>
    </location>
</feature>
<keyword evidence="11" id="KW-1185">Reference proteome</keyword>
<feature type="domain" description="Myb-like" evidence="8">
    <location>
        <begin position="14"/>
        <end position="73"/>
    </location>
</feature>
<dbReference type="PANTHER" id="PTHR47999">
    <property type="entry name" value="TRANSCRIPTION FACTOR MYB8-RELATED-RELATED"/>
    <property type="match status" value="1"/>
</dbReference>
<feature type="domain" description="HTH myb-type" evidence="9">
    <location>
        <begin position="74"/>
        <end position="132"/>
    </location>
</feature>
<dbReference type="EMBL" id="JAQIZT010000017">
    <property type="protein sequence ID" value="KAJ6960921.1"/>
    <property type="molecule type" value="Genomic_DNA"/>
</dbReference>
<sequence length="514" mass="59044">MQEKLQVEVLNYLKPGIKRGQYSEDEEDLIIKLHRLLGNRQVKMWSLIAGRLPGRTENDVCRKSCRMRWLNYLKPNVKRGQFSVGEVDLIIRLHKLLGNRQVKMWSLIAGRLPGRTANDVKNYWNTNLRKKVVSGTREAQTEPESEPKARTKANIIKPRPHKFKSLCWLGGEALSPSDIIEVESMWWESLLEDKEINVSNNKGCLGSRSEDDREPINSPFVEDNAPEGILIADVLCCEQGHHCWTWNYMRGAMVSSSGIRKGAWTREEDILLRDCVEKYGERRWHQVSPRAGFNRCGKSCRLRWLNYLKPGIKRGRYYEDEEDLIIKLHRLLCNRQVKMWSLIAGRLPGRTPNDVKNYWNTNLRKKVVSGTREAQTKPEPKAITKANIIKPRPHKFKSLCWLGGEGIPFFNGGFQYGYDLCKPCSTSASSPSDIFEVERMWWESLLDDKEINVSSNTGCLRSGSESDQEPIKSLFAEDSAPEGMRIGDVFCEQGQHCWSPNAFDAAELWNLVNT</sequence>
<reference evidence="10" key="1">
    <citation type="journal article" date="2023" name="Mol. Ecol. Resour.">
        <title>Chromosome-level genome assembly of a triploid poplar Populus alba 'Berolinensis'.</title>
        <authorList>
            <person name="Chen S."/>
            <person name="Yu Y."/>
            <person name="Wang X."/>
            <person name="Wang S."/>
            <person name="Zhang T."/>
            <person name="Zhou Y."/>
            <person name="He R."/>
            <person name="Meng N."/>
            <person name="Wang Y."/>
            <person name="Liu W."/>
            <person name="Liu Z."/>
            <person name="Liu J."/>
            <person name="Guo Q."/>
            <person name="Huang H."/>
            <person name="Sederoff R.R."/>
            <person name="Wang G."/>
            <person name="Qu G."/>
            <person name="Chen S."/>
        </authorList>
    </citation>
    <scope>NUCLEOTIDE SEQUENCE</scope>
    <source>
        <strain evidence="10">SC-2020</strain>
    </source>
</reference>
<feature type="domain" description="Myb-like" evidence="8">
    <location>
        <begin position="309"/>
        <end position="363"/>
    </location>
</feature>
<evidence type="ECO:0000259" key="8">
    <source>
        <dbReference type="PROSITE" id="PS50090"/>
    </source>
</evidence>
<evidence type="ECO:0000256" key="1">
    <source>
        <dbReference type="ARBA" id="ARBA00004123"/>
    </source>
</evidence>
<keyword evidence="5" id="KW-0010">Activator</keyword>
<evidence type="ECO:0000313" key="10">
    <source>
        <dbReference type="EMBL" id="KAJ6960921.1"/>
    </source>
</evidence>
<dbReference type="SUPFAM" id="SSF46689">
    <property type="entry name" value="Homeodomain-like"/>
    <property type="match status" value="3"/>
</dbReference>
<name>A0AAD6LKC7_9ROSI</name>
<dbReference type="GO" id="GO:0003677">
    <property type="term" value="F:DNA binding"/>
    <property type="evidence" value="ECO:0007669"/>
    <property type="project" value="UniProtKB-KW"/>
</dbReference>
<comment type="caution">
    <text evidence="10">The sequence shown here is derived from an EMBL/GenBank/DDBJ whole genome shotgun (WGS) entry which is preliminary data.</text>
</comment>
<accession>A0AAD6LKC7</accession>
<keyword evidence="2" id="KW-0677">Repeat</keyword>
<evidence type="ECO:0000259" key="9">
    <source>
        <dbReference type="PROSITE" id="PS51294"/>
    </source>
</evidence>
<gene>
    <name evidence="10" type="ORF">NC653_038809</name>
</gene>
<evidence type="ECO:0000256" key="5">
    <source>
        <dbReference type="ARBA" id="ARBA00023159"/>
    </source>
</evidence>
<dbReference type="PROSITE" id="PS51294">
    <property type="entry name" value="HTH_MYB"/>
    <property type="match status" value="4"/>
</dbReference>
<evidence type="ECO:0000256" key="7">
    <source>
        <dbReference type="ARBA" id="ARBA00023242"/>
    </source>
</evidence>